<comment type="caution">
    <text evidence="2">The sequence shown here is derived from an EMBL/GenBank/DDBJ whole genome shotgun (WGS) entry which is preliminary data.</text>
</comment>
<dbReference type="Gene3D" id="2.40.380.10">
    <property type="entry name" value="FomD-like"/>
    <property type="match status" value="1"/>
</dbReference>
<dbReference type="SUPFAM" id="SSF159234">
    <property type="entry name" value="FomD-like"/>
    <property type="match status" value="1"/>
</dbReference>
<dbReference type="RefSeq" id="WP_043650443.1">
    <property type="nucleotide sequence ID" value="NZ_JBIAMX010000011.1"/>
</dbReference>
<gene>
    <name evidence="2" type="ORF">ACFYTF_18595</name>
</gene>
<reference evidence="2 3" key="1">
    <citation type="submission" date="2024-10" db="EMBL/GenBank/DDBJ databases">
        <title>The Natural Products Discovery Center: Release of the First 8490 Sequenced Strains for Exploring Actinobacteria Biosynthetic Diversity.</title>
        <authorList>
            <person name="Kalkreuter E."/>
            <person name="Kautsar S.A."/>
            <person name="Yang D."/>
            <person name="Bader C.D."/>
            <person name="Teijaro C.N."/>
            <person name="Fluegel L."/>
            <person name="Davis C.M."/>
            <person name="Simpson J.R."/>
            <person name="Lauterbach L."/>
            <person name="Steele A.D."/>
            <person name="Gui C."/>
            <person name="Meng S."/>
            <person name="Li G."/>
            <person name="Viehrig K."/>
            <person name="Ye F."/>
            <person name="Su P."/>
            <person name="Kiefer A.F."/>
            <person name="Nichols A."/>
            <person name="Cepeda A.J."/>
            <person name="Yan W."/>
            <person name="Fan B."/>
            <person name="Jiang Y."/>
            <person name="Adhikari A."/>
            <person name="Zheng C.-J."/>
            <person name="Schuster L."/>
            <person name="Cowan T.M."/>
            <person name="Smanski M.J."/>
            <person name="Chevrette M.G."/>
            <person name="De Carvalho L.P.S."/>
            <person name="Shen B."/>
        </authorList>
    </citation>
    <scope>NUCLEOTIDE SEQUENCE [LARGE SCALE GENOMIC DNA]</scope>
    <source>
        <strain evidence="2 3">NPDC004045</strain>
    </source>
</reference>
<keyword evidence="3" id="KW-1185">Reference proteome</keyword>
<sequence>MTQAATVDVHPPKVEIFDVAAYTNIDPKGFVRAVEVYREEPWGLYMGRHSDHREFHYLESWLLPAQSLRVTRFHDTPGHGRHYAFYLDVGTFTRETPQRWRSVDHYLDLLVSPGRAVELVDVDELFAAHAAGLLTLPEAQRAVATATATIEGLAAHGYSLDAWLAEAGITLTWR</sequence>
<proteinExistence type="predicted"/>
<evidence type="ECO:0000313" key="2">
    <source>
        <dbReference type="EMBL" id="MFF0544841.1"/>
    </source>
</evidence>
<dbReference type="InterPro" id="IPR035930">
    <property type="entry name" value="FomD-like_sf"/>
</dbReference>
<dbReference type="Pfam" id="PF04167">
    <property type="entry name" value="DUF402"/>
    <property type="match status" value="1"/>
</dbReference>
<protein>
    <submittedName>
        <fullName evidence="2">DUF402 domain-containing protein</fullName>
    </submittedName>
</protein>
<dbReference type="InterPro" id="IPR014465">
    <property type="entry name" value="UCP012622"/>
</dbReference>
<evidence type="ECO:0000313" key="3">
    <source>
        <dbReference type="Proteomes" id="UP001601444"/>
    </source>
</evidence>
<dbReference type="PIRSF" id="PIRSF012622">
    <property type="entry name" value="UCP012622"/>
    <property type="match status" value="1"/>
</dbReference>
<dbReference type="EMBL" id="JBIAMX010000011">
    <property type="protein sequence ID" value="MFF0544841.1"/>
    <property type="molecule type" value="Genomic_DNA"/>
</dbReference>
<feature type="domain" description="DUF402" evidence="1">
    <location>
        <begin position="31"/>
        <end position="158"/>
    </location>
</feature>
<organism evidence="2 3">
    <name type="scientific">Nocardia thailandica</name>
    <dbReference type="NCBI Taxonomy" id="257275"/>
    <lineage>
        <taxon>Bacteria</taxon>
        <taxon>Bacillati</taxon>
        <taxon>Actinomycetota</taxon>
        <taxon>Actinomycetes</taxon>
        <taxon>Mycobacteriales</taxon>
        <taxon>Nocardiaceae</taxon>
        <taxon>Nocardia</taxon>
    </lineage>
</organism>
<dbReference type="InterPro" id="IPR007295">
    <property type="entry name" value="DUF402"/>
</dbReference>
<accession>A0ABW6PQZ5</accession>
<dbReference type="Proteomes" id="UP001601444">
    <property type="component" value="Unassembled WGS sequence"/>
</dbReference>
<name>A0ABW6PQZ5_9NOCA</name>
<evidence type="ECO:0000259" key="1">
    <source>
        <dbReference type="Pfam" id="PF04167"/>
    </source>
</evidence>